<name>A0A845AQ74_9SPHN</name>
<organism evidence="2 4">
    <name type="scientific">Parerythrobacter jejuensis</name>
    <dbReference type="NCBI Taxonomy" id="795812"/>
    <lineage>
        <taxon>Bacteria</taxon>
        <taxon>Pseudomonadati</taxon>
        <taxon>Pseudomonadota</taxon>
        <taxon>Alphaproteobacteria</taxon>
        <taxon>Sphingomonadales</taxon>
        <taxon>Erythrobacteraceae</taxon>
        <taxon>Parerythrobacter</taxon>
    </lineage>
</organism>
<evidence type="ECO:0000259" key="1">
    <source>
        <dbReference type="Pfam" id="PF01844"/>
    </source>
</evidence>
<dbReference type="AlphaFoldDB" id="A0A845AQ74"/>
<dbReference type="Proteomes" id="UP000446786">
    <property type="component" value="Unassembled WGS sequence"/>
</dbReference>
<dbReference type="CDD" id="cd00085">
    <property type="entry name" value="HNHc"/>
    <property type="match status" value="1"/>
</dbReference>
<evidence type="ECO:0000313" key="2">
    <source>
        <dbReference type="EMBL" id="MXP30646.1"/>
    </source>
</evidence>
<reference evidence="2 4" key="1">
    <citation type="submission" date="2019-12" db="EMBL/GenBank/DDBJ databases">
        <title>Genomic-based taxomic classification of the family Erythrobacteraceae.</title>
        <authorList>
            <person name="Xu L."/>
        </authorList>
    </citation>
    <scope>NUCLEOTIDE SEQUENCE [LARGE SCALE GENOMIC DNA]</scope>
    <source>
        <strain evidence="2 4">JCM 16677</strain>
    </source>
</reference>
<comment type="caution">
    <text evidence="2">The sequence shown here is derived from an EMBL/GenBank/DDBJ whole genome shotgun (WGS) entry which is preliminary data.</text>
</comment>
<dbReference type="GO" id="GO:0008270">
    <property type="term" value="F:zinc ion binding"/>
    <property type="evidence" value="ECO:0007669"/>
    <property type="project" value="InterPro"/>
</dbReference>
<feature type="domain" description="HNH" evidence="1">
    <location>
        <begin position="123"/>
        <end position="178"/>
    </location>
</feature>
<dbReference type="EMBL" id="WTYE01000001">
    <property type="protein sequence ID" value="MXP30646.1"/>
    <property type="molecule type" value="Genomic_DNA"/>
</dbReference>
<evidence type="ECO:0000313" key="4">
    <source>
        <dbReference type="Proteomes" id="UP000446786"/>
    </source>
</evidence>
<keyword evidence="2" id="KW-0255">Endonuclease</keyword>
<dbReference type="GO" id="GO:0003676">
    <property type="term" value="F:nucleic acid binding"/>
    <property type="evidence" value="ECO:0007669"/>
    <property type="project" value="InterPro"/>
</dbReference>
<keyword evidence="2" id="KW-0540">Nuclease</keyword>
<evidence type="ECO:0000313" key="3">
    <source>
        <dbReference type="EMBL" id="MXP33406.1"/>
    </source>
</evidence>
<keyword evidence="4" id="KW-1185">Reference proteome</keyword>
<dbReference type="InterPro" id="IPR002711">
    <property type="entry name" value="HNH"/>
</dbReference>
<dbReference type="GO" id="GO:0004519">
    <property type="term" value="F:endonuclease activity"/>
    <property type="evidence" value="ECO:0007669"/>
    <property type="project" value="UniProtKB-KW"/>
</dbReference>
<gene>
    <name evidence="2" type="ORF">GRI94_02280</name>
    <name evidence="3" type="ORF">GRI94_16370</name>
</gene>
<dbReference type="Pfam" id="PF01844">
    <property type="entry name" value="HNH"/>
    <property type="match status" value="1"/>
</dbReference>
<accession>A0A845AQ74</accession>
<proteinExistence type="predicted"/>
<dbReference type="InterPro" id="IPR003615">
    <property type="entry name" value="HNH_nuc"/>
</dbReference>
<sequence length="199" mass="22471">MNLADDESHELAISLIESIEGDARALEFPRPEARRWSLDSEFTLNIVSKRAKHDNAEDRIRGLASEIIVPVMAAMAELNGYDTVGEVECDAEMEGAIRVSTIRRRERNPRNRLLAIRIHGTICKVCGEDHGRQFGFEDSLVEIHHSQPLSLSDEGRLYDPRTDLVPLCPTCHRAAHRRRPLPFTVEELQSMLSSTGDLF</sequence>
<dbReference type="Gene3D" id="1.10.30.50">
    <property type="match status" value="1"/>
</dbReference>
<dbReference type="EMBL" id="WTYE01000001">
    <property type="protein sequence ID" value="MXP33406.1"/>
    <property type="molecule type" value="Genomic_DNA"/>
</dbReference>
<keyword evidence="2" id="KW-0378">Hydrolase</keyword>
<protein>
    <submittedName>
        <fullName evidence="2">HNH endonuclease</fullName>
    </submittedName>
</protein>